<evidence type="ECO:0000256" key="2">
    <source>
        <dbReference type="ARBA" id="ARBA00004651"/>
    </source>
</evidence>
<proteinExistence type="inferred from homology"/>
<evidence type="ECO:0000256" key="10">
    <source>
        <dbReference type="RuleBase" id="RU363032"/>
    </source>
</evidence>
<reference evidence="13 14" key="1">
    <citation type="submission" date="2024-02" db="EMBL/GenBank/DDBJ databases">
        <title>Haloferula sargassicola NBRC 104335.</title>
        <authorList>
            <person name="Ichikawa N."/>
            <person name="Katano-Makiyama Y."/>
            <person name="Hidaka K."/>
        </authorList>
    </citation>
    <scope>NUCLEOTIDE SEQUENCE [LARGE SCALE GENOMIC DNA]</scope>
    <source>
        <strain evidence="13 14">NBRC 104335</strain>
    </source>
</reference>
<keyword evidence="5 11" id="KW-1003">Cell membrane</keyword>
<evidence type="ECO:0000256" key="6">
    <source>
        <dbReference type="ARBA" id="ARBA00022505"/>
    </source>
</evidence>
<comment type="caution">
    <text evidence="13">The sequence shown here is derived from an EMBL/GenBank/DDBJ whole genome shotgun (WGS) entry which is preliminary data.</text>
</comment>
<keyword evidence="4 10" id="KW-0813">Transport</keyword>
<feature type="transmembrane region" description="Helical" evidence="10">
    <location>
        <begin position="12"/>
        <end position="35"/>
    </location>
</feature>
<dbReference type="InterPro" id="IPR049783">
    <property type="entry name" value="ABC_perm_TupB-like"/>
</dbReference>
<comment type="function">
    <text evidence="1 11">Part of the binding-protein-dependent transport system for molybdenum; probably responsible for the translocation of the substrate across the membrane.</text>
</comment>
<dbReference type="InterPro" id="IPR011867">
    <property type="entry name" value="ModB_ABC"/>
</dbReference>
<evidence type="ECO:0000313" key="13">
    <source>
        <dbReference type="EMBL" id="GAA5481835.1"/>
    </source>
</evidence>
<dbReference type="Gene3D" id="1.10.3720.10">
    <property type="entry name" value="MetI-like"/>
    <property type="match status" value="1"/>
</dbReference>
<feature type="transmembrane region" description="Helical" evidence="10">
    <location>
        <begin position="88"/>
        <end position="106"/>
    </location>
</feature>
<keyword evidence="7 10" id="KW-0812">Transmembrane</keyword>
<dbReference type="NCBIfam" id="NF006939">
    <property type="entry name" value="PRK09421.1"/>
    <property type="match status" value="1"/>
</dbReference>
<dbReference type="Proteomes" id="UP001476282">
    <property type="component" value="Unassembled WGS sequence"/>
</dbReference>
<dbReference type="CDD" id="cd06261">
    <property type="entry name" value="TM_PBP2"/>
    <property type="match status" value="1"/>
</dbReference>
<dbReference type="PANTHER" id="PTHR30183:SF3">
    <property type="entry name" value="MOLYBDENUM TRANSPORT SYSTEM PERMEASE PROTEIN MODB"/>
    <property type="match status" value="1"/>
</dbReference>
<evidence type="ECO:0000259" key="12">
    <source>
        <dbReference type="PROSITE" id="PS50928"/>
    </source>
</evidence>
<comment type="similarity">
    <text evidence="3 11">Belongs to the binding-protein-dependent transport system permease family. CysTW subfamily.</text>
</comment>
<dbReference type="Pfam" id="PF00528">
    <property type="entry name" value="BPD_transp_1"/>
    <property type="match status" value="1"/>
</dbReference>
<keyword evidence="6 11" id="KW-0500">Molybdenum</keyword>
<dbReference type="NCBIfam" id="NF038017">
    <property type="entry name" value="ABC_perm1"/>
    <property type="match status" value="1"/>
</dbReference>
<evidence type="ECO:0000256" key="5">
    <source>
        <dbReference type="ARBA" id="ARBA00022475"/>
    </source>
</evidence>
<sequence length="222" mass="23793">MTSEEWRLVGFTAGMAVLATLLVLPFGVAVAWLLSRRSWPGKTLVETLVSMPLVMPPVVTGLILLQLFGRRGPLGSWLWETFGIEVVFTWKAVVLALSVMALPLLVRAARAAMDGVDGRLEQQARTLGAGEWRVFFTVTLPLAKRGVLAGTLLAFARALGEFGATIMIAGNIPGKTTTLSVAIYNLVQLGEDGKAWRFAAVSAVLAFISVALSERLTRGGRA</sequence>
<evidence type="ECO:0000256" key="3">
    <source>
        <dbReference type="ARBA" id="ARBA00007069"/>
    </source>
</evidence>
<dbReference type="PROSITE" id="PS50928">
    <property type="entry name" value="ABC_TM1"/>
    <property type="match status" value="1"/>
</dbReference>
<dbReference type="InterPro" id="IPR000515">
    <property type="entry name" value="MetI-like"/>
</dbReference>
<evidence type="ECO:0000256" key="1">
    <source>
        <dbReference type="ARBA" id="ARBA00002949"/>
    </source>
</evidence>
<evidence type="ECO:0000256" key="4">
    <source>
        <dbReference type="ARBA" id="ARBA00022448"/>
    </source>
</evidence>
<name>A0ABP9UJY6_9BACT</name>
<evidence type="ECO:0000256" key="9">
    <source>
        <dbReference type="ARBA" id="ARBA00023136"/>
    </source>
</evidence>
<keyword evidence="14" id="KW-1185">Reference proteome</keyword>
<keyword evidence="8 10" id="KW-1133">Transmembrane helix</keyword>
<dbReference type="PANTHER" id="PTHR30183">
    <property type="entry name" value="MOLYBDENUM TRANSPORT SYSTEM PERMEASE PROTEIN MODB"/>
    <property type="match status" value="1"/>
</dbReference>
<keyword evidence="9 10" id="KW-0472">Membrane</keyword>
<feature type="transmembrane region" description="Helical" evidence="10">
    <location>
        <begin position="195"/>
        <end position="213"/>
    </location>
</feature>
<feature type="transmembrane region" description="Helical" evidence="10">
    <location>
        <begin position="147"/>
        <end position="169"/>
    </location>
</feature>
<feature type="transmembrane region" description="Helical" evidence="10">
    <location>
        <begin position="47"/>
        <end position="68"/>
    </location>
</feature>
<dbReference type="InterPro" id="IPR035906">
    <property type="entry name" value="MetI-like_sf"/>
</dbReference>
<evidence type="ECO:0000256" key="8">
    <source>
        <dbReference type="ARBA" id="ARBA00022989"/>
    </source>
</evidence>
<feature type="domain" description="ABC transmembrane type-1" evidence="12">
    <location>
        <begin position="9"/>
        <end position="217"/>
    </location>
</feature>
<evidence type="ECO:0000256" key="7">
    <source>
        <dbReference type="ARBA" id="ARBA00022692"/>
    </source>
</evidence>
<dbReference type="NCBIfam" id="TIGR02141">
    <property type="entry name" value="modB_ABC"/>
    <property type="match status" value="1"/>
</dbReference>
<comment type="subcellular location">
    <subcellularLocation>
        <location evidence="2 10">Cell membrane</location>
        <topology evidence="2 10">Multi-pass membrane protein</topology>
    </subcellularLocation>
</comment>
<protein>
    <recommendedName>
        <fullName evidence="11">Molybdenum transport system permease</fullName>
    </recommendedName>
</protein>
<dbReference type="EMBL" id="BAABRI010000005">
    <property type="protein sequence ID" value="GAA5481835.1"/>
    <property type="molecule type" value="Genomic_DNA"/>
</dbReference>
<evidence type="ECO:0000256" key="11">
    <source>
        <dbReference type="RuleBase" id="RU365097"/>
    </source>
</evidence>
<evidence type="ECO:0000313" key="14">
    <source>
        <dbReference type="Proteomes" id="UP001476282"/>
    </source>
</evidence>
<dbReference type="RefSeq" id="WP_353565983.1">
    <property type="nucleotide sequence ID" value="NZ_BAABRI010000005.1"/>
</dbReference>
<accession>A0ABP9UJY6</accession>
<dbReference type="SUPFAM" id="SSF161098">
    <property type="entry name" value="MetI-like"/>
    <property type="match status" value="1"/>
</dbReference>
<organism evidence="13 14">
    <name type="scientific">Haloferula sargassicola</name>
    <dbReference type="NCBI Taxonomy" id="490096"/>
    <lineage>
        <taxon>Bacteria</taxon>
        <taxon>Pseudomonadati</taxon>
        <taxon>Verrucomicrobiota</taxon>
        <taxon>Verrucomicrobiia</taxon>
        <taxon>Verrucomicrobiales</taxon>
        <taxon>Verrucomicrobiaceae</taxon>
        <taxon>Haloferula</taxon>
    </lineage>
</organism>
<gene>
    <name evidence="13" type="primary">modB</name>
    <name evidence="13" type="ORF">Hsar01_01046</name>
</gene>